<dbReference type="Proteomes" id="UP001303373">
    <property type="component" value="Chromosome 3"/>
</dbReference>
<accession>A0AAQ3M165</accession>
<dbReference type="PANTHER" id="PTHR15615">
    <property type="match status" value="1"/>
</dbReference>
<dbReference type="PANTHER" id="PTHR15615:SF118">
    <property type="entry name" value="CYCLIN, HYPOTHETICAL (EUROFUNG)"/>
    <property type="match status" value="1"/>
</dbReference>
<evidence type="ECO:0000256" key="1">
    <source>
        <dbReference type="SAM" id="MobiDB-lite"/>
    </source>
</evidence>
<feature type="compositionally biased region" description="Polar residues" evidence="1">
    <location>
        <begin position="437"/>
        <end position="446"/>
    </location>
</feature>
<feature type="region of interest" description="Disordered" evidence="1">
    <location>
        <begin position="333"/>
        <end position="389"/>
    </location>
</feature>
<reference evidence="3 4" key="1">
    <citation type="submission" date="2023-11" db="EMBL/GenBank/DDBJ databases">
        <title>An acidophilic fungus is an integral part of prey digestion in a carnivorous sundew plant.</title>
        <authorList>
            <person name="Tsai I.J."/>
        </authorList>
    </citation>
    <scope>NUCLEOTIDE SEQUENCE [LARGE SCALE GENOMIC DNA]</scope>
    <source>
        <strain evidence="3">169a</strain>
    </source>
</reference>
<keyword evidence="2" id="KW-1133">Transmembrane helix</keyword>
<feature type="region of interest" description="Disordered" evidence="1">
    <location>
        <begin position="508"/>
        <end position="546"/>
    </location>
</feature>
<dbReference type="GO" id="GO:0016538">
    <property type="term" value="F:cyclin-dependent protein serine/threonine kinase regulator activity"/>
    <property type="evidence" value="ECO:0007669"/>
    <property type="project" value="TreeGrafter"/>
</dbReference>
<feature type="region of interest" description="Disordered" evidence="1">
    <location>
        <begin position="100"/>
        <end position="139"/>
    </location>
</feature>
<keyword evidence="2" id="KW-0812">Transmembrane</keyword>
<dbReference type="Pfam" id="PF08613">
    <property type="entry name" value="Cyclin"/>
    <property type="match status" value="1"/>
</dbReference>
<keyword evidence="4" id="KW-1185">Reference proteome</keyword>
<protein>
    <submittedName>
        <fullName evidence="3">Uncharacterized protein</fullName>
    </submittedName>
</protein>
<dbReference type="AlphaFoldDB" id="A0AAQ3M165"/>
<feature type="region of interest" description="Disordered" evidence="1">
    <location>
        <begin position="25"/>
        <end position="73"/>
    </location>
</feature>
<dbReference type="Gene3D" id="1.10.472.10">
    <property type="entry name" value="Cyclin-like"/>
    <property type="match status" value="1"/>
</dbReference>
<dbReference type="CDD" id="cd20557">
    <property type="entry name" value="CYCLIN_ScPCL1-like"/>
    <property type="match status" value="1"/>
</dbReference>
<organism evidence="3 4">
    <name type="scientific">Acrodontium crateriforme</name>
    <dbReference type="NCBI Taxonomy" id="150365"/>
    <lineage>
        <taxon>Eukaryota</taxon>
        <taxon>Fungi</taxon>
        <taxon>Dikarya</taxon>
        <taxon>Ascomycota</taxon>
        <taxon>Pezizomycotina</taxon>
        <taxon>Dothideomycetes</taxon>
        <taxon>Dothideomycetidae</taxon>
        <taxon>Mycosphaerellales</taxon>
        <taxon>Teratosphaeriaceae</taxon>
        <taxon>Acrodontium</taxon>
    </lineage>
</organism>
<feature type="compositionally biased region" description="Low complexity" evidence="1">
    <location>
        <begin position="34"/>
        <end position="44"/>
    </location>
</feature>
<dbReference type="EMBL" id="CP138582">
    <property type="protein sequence ID" value="WPG99447.1"/>
    <property type="molecule type" value="Genomic_DNA"/>
</dbReference>
<dbReference type="InterPro" id="IPR013922">
    <property type="entry name" value="Cyclin_PHO80-like"/>
</dbReference>
<dbReference type="GO" id="GO:0019901">
    <property type="term" value="F:protein kinase binding"/>
    <property type="evidence" value="ECO:0007669"/>
    <property type="project" value="InterPro"/>
</dbReference>
<gene>
    <name evidence="3" type="ORF">R9X50_00226100</name>
</gene>
<feature type="compositionally biased region" description="Polar residues" evidence="1">
    <location>
        <begin position="508"/>
        <end position="545"/>
    </location>
</feature>
<keyword evidence="2" id="KW-0472">Membrane</keyword>
<dbReference type="GO" id="GO:0005634">
    <property type="term" value="C:nucleus"/>
    <property type="evidence" value="ECO:0007669"/>
    <property type="project" value="TreeGrafter"/>
</dbReference>
<feature type="transmembrane region" description="Helical" evidence="2">
    <location>
        <begin position="212"/>
        <end position="235"/>
    </location>
</feature>
<feature type="compositionally biased region" description="Polar residues" evidence="1">
    <location>
        <begin position="103"/>
        <end position="124"/>
    </location>
</feature>
<feature type="compositionally biased region" description="Polar residues" evidence="1">
    <location>
        <begin position="365"/>
        <end position="382"/>
    </location>
</feature>
<sequence>MESIQHPTSYPMYAQPTIRFRDPFVSQHSHRDSGQSSWSSYPQSAPHLRSITPPPEMNGVSHPVKPTHYQQEHGYPYGVHQSGQQVYRTAQPPYPSRDVYQPAHSTNDPTSHSVTRAISPTDTRTNTHRENSAAPTSRRNSVVNTGIAASIQVPRSVNESGGSLSELASQITCLFWFESADLLQAVEDSDLPILPPRQLVSDAKPSTGFRKWVTTILSTTVVAQNVVILALLFIYRLKKLNPSVRGKPGSEYRLLTVALMLGNKFLDDNTYTNKTWAEVSGITVSEVHIMEVEFLSNMKYCLYTSAEDWAKWQTLLGRFATFFDRASKPITQPTAPILPPTSSLYLPGNLPSPPASTQASPPYGNDQSQGGTGSSAAVQNGLTPAPSPLGAFPEAVAAYQIARKRSRDEQSTEPAPKRVASSYQSYTSPPRAYPSVMPQQSQNQQAPRLPLPSLAIPATSASAPSYVMPVNQSHQLPPMNVSSRAMAMVYPNANTQPQPQHLTATSAGVLSQPHSQMTSQYQSRQQSPFSATASPTNAASLSATSLHPPAQVSPSYFLQQRNSPYRPVHNVSTLLYPPPSSTMHHRSQSIEHNQMHYQPLGKPMQERQSGRLPYVMQNMWLTENQNTHTMTPVHQWPGFK</sequence>
<feature type="region of interest" description="Disordered" evidence="1">
    <location>
        <begin position="403"/>
        <end position="447"/>
    </location>
</feature>
<evidence type="ECO:0000256" key="2">
    <source>
        <dbReference type="SAM" id="Phobius"/>
    </source>
</evidence>
<name>A0AAQ3M165_9PEZI</name>
<dbReference type="GO" id="GO:0000307">
    <property type="term" value="C:cyclin-dependent protein kinase holoenzyme complex"/>
    <property type="evidence" value="ECO:0007669"/>
    <property type="project" value="TreeGrafter"/>
</dbReference>
<evidence type="ECO:0000313" key="3">
    <source>
        <dbReference type="EMBL" id="WPG99447.1"/>
    </source>
</evidence>
<feature type="compositionally biased region" description="Polar residues" evidence="1">
    <location>
        <begin position="333"/>
        <end position="344"/>
    </location>
</feature>
<proteinExistence type="predicted"/>
<evidence type="ECO:0000313" key="4">
    <source>
        <dbReference type="Proteomes" id="UP001303373"/>
    </source>
</evidence>